<gene>
    <name evidence="2" type="ORF">E2562_001435</name>
</gene>
<feature type="compositionally biased region" description="Basic and acidic residues" evidence="1">
    <location>
        <begin position="16"/>
        <end position="29"/>
    </location>
</feature>
<evidence type="ECO:0000313" key="3">
    <source>
        <dbReference type="Proteomes" id="UP000479710"/>
    </source>
</evidence>
<sequence length="187" mass="19994">MLKQGDGPKACGTIEQLRDETEGHHDSLFKGKGGGDQVGDDMETARVLLGLPKLYEKWRGVQGDLVSLIDLERDEKERPNRMREVVSASSGGEGGYCPEEEEGADKAGPHGSLRERGAAQETVLCRPGARQRKDKRENGEVGLAHGENSCGKDEADGVEGNPGGDAMATTAVVPVEPGAETWARDNR</sequence>
<organism evidence="2 3">
    <name type="scientific">Oryza meyeriana var. granulata</name>
    <dbReference type="NCBI Taxonomy" id="110450"/>
    <lineage>
        <taxon>Eukaryota</taxon>
        <taxon>Viridiplantae</taxon>
        <taxon>Streptophyta</taxon>
        <taxon>Embryophyta</taxon>
        <taxon>Tracheophyta</taxon>
        <taxon>Spermatophyta</taxon>
        <taxon>Magnoliopsida</taxon>
        <taxon>Liliopsida</taxon>
        <taxon>Poales</taxon>
        <taxon>Poaceae</taxon>
        <taxon>BOP clade</taxon>
        <taxon>Oryzoideae</taxon>
        <taxon>Oryzeae</taxon>
        <taxon>Oryzinae</taxon>
        <taxon>Oryza</taxon>
        <taxon>Oryza meyeriana</taxon>
    </lineage>
</organism>
<reference evidence="2 3" key="1">
    <citation type="submission" date="2019-11" db="EMBL/GenBank/DDBJ databases">
        <title>Whole genome sequence of Oryza granulata.</title>
        <authorList>
            <person name="Li W."/>
        </authorList>
    </citation>
    <scope>NUCLEOTIDE SEQUENCE [LARGE SCALE GENOMIC DNA]</scope>
    <source>
        <strain evidence="3">cv. Menghai</strain>
        <tissue evidence="2">Leaf</tissue>
    </source>
</reference>
<proteinExistence type="predicted"/>
<evidence type="ECO:0000313" key="2">
    <source>
        <dbReference type="EMBL" id="KAF0910247.1"/>
    </source>
</evidence>
<dbReference type="Proteomes" id="UP000479710">
    <property type="component" value="Unassembled WGS sequence"/>
</dbReference>
<feature type="compositionally biased region" description="Basic and acidic residues" evidence="1">
    <location>
        <begin position="104"/>
        <end position="118"/>
    </location>
</feature>
<accession>A0A6G1DCP1</accession>
<keyword evidence="3" id="KW-1185">Reference proteome</keyword>
<feature type="region of interest" description="Disordered" evidence="1">
    <location>
        <begin position="1"/>
        <end position="39"/>
    </location>
</feature>
<protein>
    <submittedName>
        <fullName evidence="2">Uncharacterized protein</fullName>
    </submittedName>
</protein>
<dbReference type="EMBL" id="SPHZ02000006">
    <property type="protein sequence ID" value="KAF0910247.1"/>
    <property type="molecule type" value="Genomic_DNA"/>
</dbReference>
<name>A0A6G1DCP1_9ORYZ</name>
<dbReference type="AlphaFoldDB" id="A0A6G1DCP1"/>
<feature type="region of interest" description="Disordered" evidence="1">
    <location>
        <begin position="78"/>
        <end position="187"/>
    </location>
</feature>
<comment type="caution">
    <text evidence="2">The sequence shown here is derived from an EMBL/GenBank/DDBJ whole genome shotgun (WGS) entry which is preliminary data.</text>
</comment>
<evidence type="ECO:0000256" key="1">
    <source>
        <dbReference type="SAM" id="MobiDB-lite"/>
    </source>
</evidence>